<dbReference type="Proteomes" id="UP000072605">
    <property type="component" value="Unassembled WGS sequence"/>
</dbReference>
<dbReference type="InterPro" id="IPR001567">
    <property type="entry name" value="Pept_M3A_M3B_dom"/>
</dbReference>
<dbReference type="Pfam" id="PF01432">
    <property type="entry name" value="Peptidase_M3"/>
    <property type="match status" value="1"/>
</dbReference>
<dbReference type="EMBL" id="LDQV01000012">
    <property type="protein sequence ID" value="KTR27851.1"/>
    <property type="molecule type" value="Genomic_DNA"/>
</dbReference>
<evidence type="ECO:0000256" key="1">
    <source>
        <dbReference type="ARBA" id="ARBA00022670"/>
    </source>
</evidence>
<dbReference type="Gene3D" id="1.10.1370.30">
    <property type="match status" value="1"/>
</dbReference>
<proteinExistence type="inferred from homology"/>
<feature type="domain" description="Peptidase M3A/M3B catalytic" evidence="7">
    <location>
        <begin position="131"/>
        <end position="501"/>
    </location>
</feature>
<evidence type="ECO:0000256" key="6">
    <source>
        <dbReference type="RuleBase" id="RU003435"/>
    </source>
</evidence>
<accession>A0AAW3MIV9</accession>
<evidence type="ECO:0000313" key="8">
    <source>
        <dbReference type="EMBL" id="KTR27851.1"/>
    </source>
</evidence>
<comment type="similarity">
    <text evidence="6">Belongs to the peptidase M3 family.</text>
</comment>
<comment type="cofactor">
    <cofactor evidence="6">
        <name>Zn(2+)</name>
        <dbReference type="ChEBI" id="CHEBI:29105"/>
    </cofactor>
    <text evidence="6">Binds 1 zinc ion.</text>
</comment>
<name>A0AAW3MIV9_9BACL</name>
<dbReference type="AlphaFoldDB" id="A0AAW3MIV9"/>
<keyword evidence="4 6" id="KW-0862">Zinc</keyword>
<evidence type="ECO:0000259" key="7">
    <source>
        <dbReference type="Pfam" id="PF01432"/>
    </source>
</evidence>
<reference evidence="8 9" key="1">
    <citation type="journal article" date="2016" name="Front. Microbiol.">
        <title>Genomic Resource of Rice Seed Associated Bacteria.</title>
        <authorList>
            <person name="Midha S."/>
            <person name="Bansal K."/>
            <person name="Sharma S."/>
            <person name="Kumar N."/>
            <person name="Patil P.P."/>
            <person name="Chaudhry V."/>
            <person name="Patil P.B."/>
        </authorList>
    </citation>
    <scope>NUCLEOTIDE SEQUENCE [LARGE SCALE GENOMIC DNA]</scope>
    <source>
        <strain evidence="8 9">RSA11</strain>
    </source>
</reference>
<dbReference type="SUPFAM" id="SSF55486">
    <property type="entry name" value="Metalloproteases ('zincins'), catalytic domain"/>
    <property type="match status" value="1"/>
</dbReference>
<keyword evidence="3 6" id="KW-0378">Hydrolase</keyword>
<dbReference type="GO" id="GO:0004222">
    <property type="term" value="F:metalloendopeptidase activity"/>
    <property type="evidence" value="ECO:0007669"/>
    <property type="project" value="InterPro"/>
</dbReference>
<evidence type="ECO:0000256" key="5">
    <source>
        <dbReference type="ARBA" id="ARBA00023049"/>
    </source>
</evidence>
<keyword evidence="2 6" id="KW-0479">Metal-binding</keyword>
<dbReference type="GO" id="GO:0006508">
    <property type="term" value="P:proteolysis"/>
    <property type="evidence" value="ECO:0007669"/>
    <property type="project" value="UniProtKB-KW"/>
</dbReference>
<evidence type="ECO:0000313" key="9">
    <source>
        <dbReference type="Proteomes" id="UP000072605"/>
    </source>
</evidence>
<protein>
    <recommendedName>
        <fullName evidence="7">Peptidase M3A/M3B catalytic domain-containing protein</fullName>
    </recommendedName>
</protein>
<organism evidence="8 9">
    <name type="scientific">Exiguobacterium indicum</name>
    <dbReference type="NCBI Taxonomy" id="296995"/>
    <lineage>
        <taxon>Bacteria</taxon>
        <taxon>Bacillati</taxon>
        <taxon>Bacillota</taxon>
        <taxon>Bacilli</taxon>
        <taxon>Bacillales</taxon>
        <taxon>Bacillales Family XII. Incertae Sedis</taxon>
        <taxon>Exiguobacterium</taxon>
    </lineage>
</organism>
<dbReference type="RefSeq" id="WP_058713152.1">
    <property type="nucleotide sequence ID" value="NZ_LDQV01000012.1"/>
</dbReference>
<gene>
    <name evidence="8" type="ORF">RSA11_04075</name>
</gene>
<sequence length="531" mass="61260">MKSQSRVNNVIYHDENVTHQIASILKMEETLLKQKIAYLQDVTDPGTTSEYEQGRQQLSDKLDTLRRSVKMDLVSRDDITLRTRARFEQSLRATSVTEEEACLIQDYLRIEATMLTKSGEAVSDLHASLFNADESTRKQALLSIEEAFRMKESVIQPLFSRLVELRQARATACGKIGFEELAFAELGRVDYASQDVDHYATIIQSDFLPVKRQFQREQQTFLGKHALHPWDVRQSAYTQIDHHVTDSDTSFLDQTQAILKSVHPYFAEVLKDMRQINHLDIDARSNKAGGGFCEYLPVEQQSFLFMNRIHTFDDLVIFMHEIGHAVHHDAMKETYDGLQPIPLEVGEFAAMSLELLTMNEWHQVISDKKDVARAKLEQIRSIVEFLPETIIVDRFQSWLYAHPGHDPKERHAYYADLRESYDTDVIDWSETPDWKGHAWMSVIHLFETPFYYIEYAIAQIAALQVYHRFTKDPDQTLKDFIAALALSQTHSIQAVYARAGVSFLPSDAEMKELMAFLQGQIEIWTNELEKT</sequence>
<comment type="caution">
    <text evidence="8">The sequence shown here is derived from an EMBL/GenBank/DDBJ whole genome shotgun (WGS) entry which is preliminary data.</text>
</comment>
<evidence type="ECO:0000256" key="2">
    <source>
        <dbReference type="ARBA" id="ARBA00022723"/>
    </source>
</evidence>
<dbReference type="GO" id="GO:0046872">
    <property type="term" value="F:metal ion binding"/>
    <property type="evidence" value="ECO:0007669"/>
    <property type="project" value="UniProtKB-UniRule"/>
</dbReference>
<keyword evidence="1 6" id="KW-0645">Protease</keyword>
<evidence type="ECO:0000256" key="4">
    <source>
        <dbReference type="ARBA" id="ARBA00022833"/>
    </source>
</evidence>
<evidence type="ECO:0000256" key="3">
    <source>
        <dbReference type="ARBA" id="ARBA00022801"/>
    </source>
</evidence>
<keyword evidence="5 6" id="KW-0482">Metalloprotease</keyword>